<evidence type="ECO:0000313" key="1">
    <source>
        <dbReference type="EMBL" id="KAJ9664238.1"/>
    </source>
</evidence>
<accession>A0ACC3AK15</accession>
<keyword evidence="2" id="KW-1185">Reference proteome</keyword>
<comment type="caution">
    <text evidence="1">The sequence shown here is derived from an EMBL/GenBank/DDBJ whole genome shotgun (WGS) entry which is preliminary data.</text>
</comment>
<evidence type="ECO:0000313" key="2">
    <source>
        <dbReference type="Proteomes" id="UP001172386"/>
    </source>
</evidence>
<protein>
    <submittedName>
        <fullName evidence="1">Uncharacterized protein</fullName>
    </submittedName>
</protein>
<dbReference type="EMBL" id="JAPDRQ010000004">
    <property type="protein sequence ID" value="KAJ9664238.1"/>
    <property type="molecule type" value="Genomic_DNA"/>
</dbReference>
<reference evidence="1" key="1">
    <citation type="submission" date="2022-10" db="EMBL/GenBank/DDBJ databases">
        <title>Culturing micro-colonial fungi from biological soil crusts in the Mojave desert and describing Neophaeococcomyces mojavensis, and introducing the new genera and species Taxawa tesnikishii.</title>
        <authorList>
            <person name="Kurbessoian T."/>
            <person name="Stajich J.E."/>
        </authorList>
    </citation>
    <scope>NUCLEOTIDE SEQUENCE</scope>
    <source>
        <strain evidence="1">JES_112</strain>
    </source>
</reference>
<name>A0ACC3AK15_9EURO</name>
<sequence length="665" mass="74329">MSTMKANALSSTMLQARLHDISAQLGYFDYVVLVLLLLAGVSVAGKGKLWQKQDPYYYKFFERPQLLAEEPVSINKQTRDITKLLEEEDADVAVLWASQSGTAEGFARRLARDFYQRLRLKALVVDIDDFEHDSLCHLPRSKLAVFVVSTYGEGEPSDNGVAFLKWVQTTTMSLTNVQYSAFGLGNSNYRLYNQALFEFAEAMGKRGAFVYAEIGKGDEAKHGTEEGFAERKNQLLSTTASLLGLPEHDPIYEPAIQITDLNISEDDSSLKQRFQTIKYKTGDHLAVWPTNPEVEVARIISVLGLQNRQDFIVQITPRDSNNNKSKLPEITTLKTLFKNHLEISGPLSRELLSTLMQFAPNDAVKSFLKVLSSDKAAFASFNAQNHMTLARILEYTQQLDQSISWSHVPLTFVIEALQPMSPRYYSISSSSIISPRRIAITVSVKPTPLTSNPPVTIPGLTSTYLSTVHPLSLAIADTSSITPSLLTCQIRPSKFKLPASPATPIIMVAAGTGVAPFRAFIQQRARIASNSTNPVGEAILFFGCQNHNTDFLYQDELESIRNNAHVHAKMDLDIITAFSRPHDSQKKMYVQHRVAEHSKRLAELLLEQDAALYICGAVTMAKAVGQEVEKAVLQAKKEAEWDAERYASWRTERKKARRWCEDVWG</sequence>
<dbReference type="Proteomes" id="UP001172386">
    <property type="component" value="Unassembled WGS sequence"/>
</dbReference>
<proteinExistence type="predicted"/>
<organism evidence="1 2">
    <name type="scientific">Neophaeococcomyces mojaviensis</name>
    <dbReference type="NCBI Taxonomy" id="3383035"/>
    <lineage>
        <taxon>Eukaryota</taxon>
        <taxon>Fungi</taxon>
        <taxon>Dikarya</taxon>
        <taxon>Ascomycota</taxon>
        <taxon>Pezizomycotina</taxon>
        <taxon>Eurotiomycetes</taxon>
        <taxon>Chaetothyriomycetidae</taxon>
        <taxon>Chaetothyriales</taxon>
        <taxon>Chaetothyriales incertae sedis</taxon>
        <taxon>Neophaeococcomyces</taxon>
    </lineage>
</organism>
<gene>
    <name evidence="1" type="ORF">H2198_000456</name>
</gene>